<reference evidence="3 4" key="1">
    <citation type="journal article" date="2012" name="Nucleic Acids Res.">
        <title>Sequencing of the smallest Apicomplexan genome from the human pathogen Babesia microti.</title>
        <authorList>
            <person name="Cornillot E."/>
            <person name="Hadj-Kaddour K."/>
            <person name="Dassouli A."/>
            <person name="Noel B."/>
            <person name="Ranwez V."/>
            <person name="Vacherie B."/>
            <person name="Augagneur Y."/>
            <person name="Bres V."/>
            <person name="Duclos A."/>
            <person name="Randazzo S."/>
            <person name="Carcy B."/>
            <person name="Debierre-Grockiego F."/>
            <person name="Delbecq S."/>
            <person name="Moubri-Menage K."/>
            <person name="Shams-Eldin H."/>
            <person name="Usmani-Brown S."/>
            <person name="Bringaud F."/>
            <person name="Wincker P."/>
            <person name="Vivares C.P."/>
            <person name="Schwarz R.T."/>
            <person name="Schetters T.P."/>
            <person name="Krause P.J."/>
            <person name="Gorenflot A."/>
            <person name="Berry V."/>
            <person name="Barbe V."/>
            <person name="Ben Mamoun C."/>
        </authorList>
    </citation>
    <scope>NUCLEOTIDE SEQUENCE [LARGE SCALE GENOMIC DNA]</scope>
    <source>
        <strain evidence="3 4">RI</strain>
    </source>
</reference>
<dbReference type="KEGG" id="bmic:BmR1_04g07570"/>
<dbReference type="SUPFAM" id="SSF46579">
    <property type="entry name" value="Prefoldin"/>
    <property type="match status" value="1"/>
</dbReference>
<dbReference type="RefSeq" id="XP_021337816.1">
    <property type="nucleotide sequence ID" value="XM_021482614.1"/>
</dbReference>
<reference evidence="3 4" key="2">
    <citation type="journal article" date="2013" name="PLoS ONE">
        <title>Whole genome mapping and re-organization of the nuclear and mitochondrial genomes of Babesia microti isolates.</title>
        <authorList>
            <person name="Cornillot E."/>
            <person name="Dassouli A."/>
            <person name="Garg A."/>
            <person name="Pachikara N."/>
            <person name="Randazzo S."/>
            <person name="Depoix D."/>
            <person name="Carcy B."/>
            <person name="Delbecq S."/>
            <person name="Frutos R."/>
            <person name="Silva J.C."/>
            <person name="Sutton R."/>
            <person name="Krause P.J."/>
            <person name="Mamoun C.B."/>
        </authorList>
    </citation>
    <scope>NUCLEOTIDE SEQUENCE [LARGE SCALE GENOMIC DNA]</scope>
    <source>
        <strain evidence="3 4">RI</strain>
    </source>
</reference>
<dbReference type="Proteomes" id="UP000002899">
    <property type="component" value="Chromosome IV"/>
</dbReference>
<reference evidence="3 4" key="3">
    <citation type="journal article" date="2016" name="Sci. Rep.">
        <title>Genome-wide diversity and gene expression profiling of Babesia microti isolates identify polymorphic genes that mediate host-pathogen interactions.</title>
        <authorList>
            <person name="Silva J.C."/>
            <person name="Cornillot E."/>
            <person name="McCracken C."/>
            <person name="Usmani-Brown S."/>
            <person name="Dwivedi A."/>
            <person name="Ifeonu O.O."/>
            <person name="Crabtree J."/>
            <person name="Gotia H.T."/>
            <person name="Virji A.Z."/>
            <person name="Reynes C."/>
            <person name="Colinge J."/>
            <person name="Kumar V."/>
            <person name="Lawres L."/>
            <person name="Pazzi J.E."/>
            <person name="Pablo J.V."/>
            <person name="Hung C."/>
            <person name="Brancato J."/>
            <person name="Kumari P."/>
            <person name="Orvis J."/>
            <person name="Tretina K."/>
            <person name="Chibucos M."/>
            <person name="Ott S."/>
            <person name="Sadzewicz L."/>
            <person name="Sengamalay N."/>
            <person name="Shetty A.C."/>
            <person name="Su Q."/>
            <person name="Tallon L."/>
            <person name="Fraser C.M."/>
            <person name="Frutos R."/>
            <person name="Molina D.M."/>
            <person name="Krause P.J."/>
            <person name="Ben Mamoun C."/>
        </authorList>
    </citation>
    <scope>NUCLEOTIDE SEQUENCE [LARGE SCALE GENOMIC DNA]</scope>
    <source>
        <strain evidence="3 4">RI</strain>
    </source>
</reference>
<dbReference type="InterPro" id="IPR002777">
    <property type="entry name" value="PFD_beta-like"/>
</dbReference>
<proteinExistence type="inferred from homology"/>
<protein>
    <recommendedName>
        <fullName evidence="5">Prefoldin subunit beta</fullName>
    </recommendedName>
</protein>
<dbReference type="VEuPathDB" id="PiroplasmaDB:BmR1_04g07570"/>
<feature type="coiled-coil region" evidence="2">
    <location>
        <begin position="7"/>
        <end position="41"/>
    </location>
</feature>
<dbReference type="Gene3D" id="1.10.287.370">
    <property type="match status" value="1"/>
</dbReference>
<dbReference type="GO" id="GO:0006457">
    <property type="term" value="P:protein folding"/>
    <property type="evidence" value="ECO:0007669"/>
    <property type="project" value="InterPro"/>
</dbReference>
<evidence type="ECO:0008006" key="5">
    <source>
        <dbReference type="Google" id="ProtNLM"/>
    </source>
</evidence>
<name>A0A1N6LY04_BABMR</name>
<dbReference type="EMBL" id="LN871599">
    <property type="protein sequence ID" value="SIO73753.1"/>
    <property type="molecule type" value="Genomic_DNA"/>
</dbReference>
<keyword evidence="4" id="KW-1185">Reference proteome</keyword>
<sequence>MTTEDPLLQQFQQIQEIQNQIEHLNTQIARFQHKIKQKSIKLKRLEAGIESLDSISENNTVYKQVSHMLLSLPKKELKNQLVKDKESFEDLPKLQSIKDQLISRLSSLNVQLLELHKQVQKSASASIITPKG</sequence>
<dbReference type="InterPro" id="IPR009053">
    <property type="entry name" value="Prefoldin"/>
</dbReference>
<dbReference type="Pfam" id="PF01920">
    <property type="entry name" value="Prefoldin_2"/>
    <property type="match status" value="1"/>
</dbReference>
<dbReference type="GeneID" id="24426156"/>
<evidence type="ECO:0000256" key="1">
    <source>
        <dbReference type="ARBA" id="ARBA00008045"/>
    </source>
</evidence>
<dbReference type="GO" id="GO:0016272">
    <property type="term" value="C:prefoldin complex"/>
    <property type="evidence" value="ECO:0007669"/>
    <property type="project" value="InterPro"/>
</dbReference>
<dbReference type="OrthoDB" id="366003at2759"/>
<organism evidence="3 4">
    <name type="scientific">Babesia microti (strain RI)</name>
    <dbReference type="NCBI Taxonomy" id="1133968"/>
    <lineage>
        <taxon>Eukaryota</taxon>
        <taxon>Sar</taxon>
        <taxon>Alveolata</taxon>
        <taxon>Apicomplexa</taxon>
        <taxon>Aconoidasida</taxon>
        <taxon>Piroplasmida</taxon>
        <taxon>Babesiidae</taxon>
        <taxon>Babesia</taxon>
    </lineage>
</organism>
<dbReference type="AlphaFoldDB" id="A0A1N6LY04"/>
<comment type="similarity">
    <text evidence="1">Belongs to the prefoldin subunit beta family.</text>
</comment>
<keyword evidence="2" id="KW-0175">Coiled coil</keyword>
<accession>A0A1N6LY04</accession>
<dbReference type="GO" id="GO:0051082">
    <property type="term" value="F:unfolded protein binding"/>
    <property type="evidence" value="ECO:0007669"/>
    <property type="project" value="InterPro"/>
</dbReference>
<evidence type="ECO:0000313" key="3">
    <source>
        <dbReference type="EMBL" id="SIO73753.1"/>
    </source>
</evidence>
<evidence type="ECO:0000256" key="2">
    <source>
        <dbReference type="SAM" id="Coils"/>
    </source>
</evidence>
<evidence type="ECO:0000313" key="4">
    <source>
        <dbReference type="Proteomes" id="UP000002899"/>
    </source>
</evidence>